<name>A0ABY4YEM7_9MICO</name>
<dbReference type="PANTHER" id="PTHR21666">
    <property type="entry name" value="PEPTIDASE-RELATED"/>
    <property type="match status" value="1"/>
</dbReference>
<proteinExistence type="predicted"/>
<sequence>MLVSLVITWTGGVAAVSDPQTERDDAVHDVVSTFTTVMESLHLARLAQVDAAVAESQLEAGTWANAERQPVGSWQWPLPGQPRVVKHFDPPDQAWLRGHRGIDLAGITTSRVLAVADGTVTYSGSIAGVGIVSVTHESGIRSTYQPVTDRISKGEQVRVGDQLGLLGGFGSHCLLRTCLHLGAVWGKRDYVDPLLFLQHWEISLLPHGD</sequence>
<evidence type="ECO:0000256" key="1">
    <source>
        <dbReference type="ARBA" id="ARBA00022729"/>
    </source>
</evidence>
<dbReference type="CDD" id="cd12797">
    <property type="entry name" value="M23_peptidase"/>
    <property type="match status" value="1"/>
</dbReference>
<dbReference type="RefSeq" id="WP_252619389.1">
    <property type="nucleotide sequence ID" value="NZ_CP099490.1"/>
</dbReference>
<dbReference type="InterPro" id="IPR011055">
    <property type="entry name" value="Dup_hybrid_motif"/>
</dbReference>
<accession>A0ABY4YEM7</accession>
<dbReference type="Proteomes" id="UP001056535">
    <property type="component" value="Chromosome"/>
</dbReference>
<dbReference type="SUPFAM" id="SSF51261">
    <property type="entry name" value="Duplicated hybrid motif"/>
    <property type="match status" value="1"/>
</dbReference>
<dbReference type="InterPro" id="IPR016047">
    <property type="entry name" value="M23ase_b-sheet_dom"/>
</dbReference>
<keyword evidence="1" id="KW-0732">Signal</keyword>
<keyword evidence="4" id="KW-1185">Reference proteome</keyword>
<evidence type="ECO:0000313" key="3">
    <source>
        <dbReference type="EMBL" id="USQ75188.1"/>
    </source>
</evidence>
<feature type="domain" description="M23ase beta-sheet core" evidence="2">
    <location>
        <begin position="98"/>
        <end position="193"/>
    </location>
</feature>
<dbReference type="EMBL" id="CP099490">
    <property type="protein sequence ID" value="USQ75188.1"/>
    <property type="molecule type" value="Genomic_DNA"/>
</dbReference>
<evidence type="ECO:0000259" key="2">
    <source>
        <dbReference type="Pfam" id="PF01551"/>
    </source>
</evidence>
<dbReference type="InterPro" id="IPR050570">
    <property type="entry name" value="Cell_wall_metabolism_enzyme"/>
</dbReference>
<organism evidence="3 4">
    <name type="scientific">Ornithinimicrobium cryptoxanthini</name>
    <dbReference type="NCBI Taxonomy" id="2934161"/>
    <lineage>
        <taxon>Bacteria</taxon>
        <taxon>Bacillati</taxon>
        <taxon>Actinomycetota</taxon>
        <taxon>Actinomycetes</taxon>
        <taxon>Micrococcales</taxon>
        <taxon>Ornithinimicrobiaceae</taxon>
        <taxon>Ornithinimicrobium</taxon>
    </lineage>
</organism>
<reference evidence="3" key="1">
    <citation type="submission" date="2022-06" db="EMBL/GenBank/DDBJ databases">
        <title>Ornithinimicrobium JY.X270.</title>
        <authorList>
            <person name="Huang Y."/>
        </authorList>
    </citation>
    <scope>NUCLEOTIDE SEQUENCE</scope>
    <source>
        <strain evidence="3">JY.X270</strain>
    </source>
</reference>
<dbReference type="PANTHER" id="PTHR21666:SF289">
    <property type="entry name" value="L-ALA--D-GLU ENDOPEPTIDASE"/>
    <property type="match status" value="1"/>
</dbReference>
<gene>
    <name evidence="3" type="ORF">NF557_11155</name>
</gene>
<dbReference type="Pfam" id="PF01551">
    <property type="entry name" value="Peptidase_M23"/>
    <property type="match status" value="1"/>
</dbReference>
<dbReference type="Gene3D" id="2.70.70.10">
    <property type="entry name" value="Glucose Permease (Domain IIA)"/>
    <property type="match status" value="1"/>
</dbReference>
<protein>
    <submittedName>
        <fullName evidence="3">M23 family metallopeptidase</fullName>
    </submittedName>
</protein>
<evidence type="ECO:0000313" key="4">
    <source>
        <dbReference type="Proteomes" id="UP001056535"/>
    </source>
</evidence>